<evidence type="ECO:0000313" key="1">
    <source>
        <dbReference type="EMBL" id="GAG36465.1"/>
    </source>
</evidence>
<reference evidence="1" key="1">
    <citation type="journal article" date="2014" name="Front. Microbiol.">
        <title>High frequency of phylogenetically diverse reductive dehalogenase-homologous genes in deep subseafloor sedimentary metagenomes.</title>
        <authorList>
            <person name="Kawai M."/>
            <person name="Futagami T."/>
            <person name="Toyoda A."/>
            <person name="Takaki Y."/>
            <person name="Nishi S."/>
            <person name="Hori S."/>
            <person name="Arai W."/>
            <person name="Tsubouchi T."/>
            <person name="Morono Y."/>
            <person name="Uchiyama I."/>
            <person name="Ito T."/>
            <person name="Fujiyama A."/>
            <person name="Inagaki F."/>
            <person name="Takami H."/>
        </authorList>
    </citation>
    <scope>NUCLEOTIDE SEQUENCE</scope>
    <source>
        <strain evidence="1">Expedition CK06-06</strain>
    </source>
</reference>
<protein>
    <submittedName>
        <fullName evidence="1">Uncharacterized protein</fullName>
    </submittedName>
</protein>
<feature type="non-terminal residue" evidence="1">
    <location>
        <position position="45"/>
    </location>
</feature>
<proteinExistence type="predicted"/>
<comment type="caution">
    <text evidence="1">The sequence shown here is derived from an EMBL/GenBank/DDBJ whole genome shotgun (WGS) entry which is preliminary data.</text>
</comment>
<dbReference type="AlphaFoldDB" id="X0X0H3"/>
<gene>
    <name evidence="1" type="ORF">S01H1_70810</name>
</gene>
<organism evidence="1">
    <name type="scientific">marine sediment metagenome</name>
    <dbReference type="NCBI Taxonomy" id="412755"/>
    <lineage>
        <taxon>unclassified sequences</taxon>
        <taxon>metagenomes</taxon>
        <taxon>ecological metagenomes</taxon>
    </lineage>
</organism>
<name>X0X0H3_9ZZZZ</name>
<dbReference type="EMBL" id="BARS01047109">
    <property type="protein sequence ID" value="GAG36465.1"/>
    <property type="molecule type" value="Genomic_DNA"/>
</dbReference>
<accession>X0X0H3</accession>
<sequence length="45" mass="4910">MGHVNKQRPPGATVGASQERRFVVVTFEVAIVSQARYALHNSATK</sequence>